<dbReference type="InterPro" id="IPR011059">
    <property type="entry name" value="Metal-dep_hydrolase_composite"/>
</dbReference>
<name>A0A5B8V914_9BACT</name>
<dbReference type="PANTHER" id="PTHR43135:SF3">
    <property type="entry name" value="ALPHA-D-RIBOSE 1-METHYLPHOSPHONATE 5-TRIPHOSPHATE DIPHOSPHATASE"/>
    <property type="match status" value="1"/>
</dbReference>
<dbReference type="Proteomes" id="UP000321533">
    <property type="component" value="Chromosome"/>
</dbReference>
<evidence type="ECO:0000256" key="1">
    <source>
        <dbReference type="SAM" id="SignalP"/>
    </source>
</evidence>
<dbReference type="Pfam" id="PF01979">
    <property type="entry name" value="Amidohydro_1"/>
    <property type="match status" value="1"/>
</dbReference>
<gene>
    <name evidence="3" type="ORF">FRZ67_12040</name>
</gene>
<dbReference type="InterPro" id="IPR006680">
    <property type="entry name" value="Amidohydro-rel"/>
</dbReference>
<proteinExistence type="predicted"/>
<dbReference type="EMBL" id="CP042435">
    <property type="protein sequence ID" value="QEC67997.1"/>
    <property type="molecule type" value="Genomic_DNA"/>
</dbReference>
<dbReference type="SUPFAM" id="SSF51556">
    <property type="entry name" value="Metallo-dependent hydrolases"/>
    <property type="match status" value="1"/>
</dbReference>
<evidence type="ECO:0000259" key="2">
    <source>
        <dbReference type="Pfam" id="PF01979"/>
    </source>
</evidence>
<dbReference type="SUPFAM" id="SSF51338">
    <property type="entry name" value="Composite domain of metallo-dependent hydrolases"/>
    <property type="match status" value="1"/>
</dbReference>
<keyword evidence="3" id="KW-0378">Hydrolase</keyword>
<accession>A0A5B8V914</accession>
<feature type="signal peptide" evidence="1">
    <location>
        <begin position="1"/>
        <end position="19"/>
    </location>
</feature>
<feature type="domain" description="Amidohydrolase-related" evidence="2">
    <location>
        <begin position="341"/>
        <end position="401"/>
    </location>
</feature>
<dbReference type="InterPro" id="IPR051781">
    <property type="entry name" value="Metallo-dep_Hydrolase"/>
</dbReference>
<dbReference type="RefSeq" id="WP_147189804.1">
    <property type="nucleotide sequence ID" value="NZ_CP042435.1"/>
</dbReference>
<sequence>MKKILLSICLLTTIITTKAQETVYPAPAQQGNIALTHATIHIGNGTVLQDAMVVFANGKIMSVGPTEPIKDNAKIIDCSGKHIYPGLISAATNLGLNEIGAVRSTRDEYELGNINPSVRSVIAYNTDSKIINTVRNNGILLANVIPNGGIISGSSSVMQLDGWNWEDAVYKMDGGIHFRMPFLVRFSEDNDPMKDAMKNIDEVRTFFREAKAYFDEPKHEHTNLKFEAVKGLFDKTQTFFVHCELVKEMMIASEFAKEFGFRTVIVGGSDSWKIADYLKENNIAVIVDQMHTLPNMQDDDVDLPYKLPYLLQQAGVTYCISDQDEQSRYRNLPFNAGVAVGYGLTKEQALQAITLNAAKILGIDARTGSVETGKDANIVVSDGDILDMKTSNIIYAFIQGRQINLDDKQKQLYEKYKYKYSLK</sequence>
<feature type="chain" id="PRO_5023107471" evidence="1">
    <location>
        <begin position="20"/>
        <end position="423"/>
    </location>
</feature>
<dbReference type="KEGG" id="pgin:FRZ67_12040"/>
<dbReference type="Gene3D" id="3.20.20.140">
    <property type="entry name" value="Metal-dependent hydrolases"/>
    <property type="match status" value="1"/>
</dbReference>
<dbReference type="OrthoDB" id="783596at2"/>
<keyword evidence="4" id="KW-1185">Reference proteome</keyword>
<evidence type="ECO:0000313" key="4">
    <source>
        <dbReference type="Proteomes" id="UP000321533"/>
    </source>
</evidence>
<keyword evidence="1" id="KW-0732">Signal</keyword>
<dbReference type="InterPro" id="IPR032466">
    <property type="entry name" value="Metal_Hydrolase"/>
</dbReference>
<protein>
    <submittedName>
        <fullName evidence="3">Amidohydrolase family protein</fullName>
    </submittedName>
</protein>
<organism evidence="3 4">
    <name type="scientific">Panacibacter ginsenosidivorans</name>
    <dbReference type="NCBI Taxonomy" id="1813871"/>
    <lineage>
        <taxon>Bacteria</taxon>
        <taxon>Pseudomonadati</taxon>
        <taxon>Bacteroidota</taxon>
        <taxon>Chitinophagia</taxon>
        <taxon>Chitinophagales</taxon>
        <taxon>Chitinophagaceae</taxon>
        <taxon>Panacibacter</taxon>
    </lineage>
</organism>
<dbReference type="GO" id="GO:0016810">
    <property type="term" value="F:hydrolase activity, acting on carbon-nitrogen (but not peptide) bonds"/>
    <property type="evidence" value="ECO:0007669"/>
    <property type="project" value="InterPro"/>
</dbReference>
<reference evidence="3 4" key="1">
    <citation type="journal article" date="2016" name="Int. J. Syst. Evol. Microbiol.">
        <title>Panacibacter ginsenosidivorans gen. nov., sp. nov., with ginsenoside converting activity isolated from soil of a ginseng field.</title>
        <authorList>
            <person name="Siddiqi M.Z."/>
            <person name="Muhammad Shafi S."/>
            <person name="Choi K.D."/>
            <person name="Im W.T."/>
        </authorList>
    </citation>
    <scope>NUCLEOTIDE SEQUENCE [LARGE SCALE GENOMIC DNA]</scope>
    <source>
        <strain evidence="3 4">Gsoil1550</strain>
    </source>
</reference>
<dbReference type="PANTHER" id="PTHR43135">
    <property type="entry name" value="ALPHA-D-RIBOSE 1-METHYLPHOSPHONATE 5-TRIPHOSPHATE DIPHOSPHATASE"/>
    <property type="match status" value="1"/>
</dbReference>
<dbReference type="AlphaFoldDB" id="A0A5B8V914"/>
<evidence type="ECO:0000313" key="3">
    <source>
        <dbReference type="EMBL" id="QEC67997.1"/>
    </source>
</evidence>